<dbReference type="EMBL" id="HBEW01006747">
    <property type="protein sequence ID" value="CAD8585960.1"/>
    <property type="molecule type" value="Transcribed_RNA"/>
</dbReference>
<feature type="transmembrane region" description="Helical" evidence="2">
    <location>
        <begin position="272"/>
        <end position="290"/>
    </location>
</feature>
<dbReference type="GO" id="GO:0016747">
    <property type="term" value="F:acyltransferase activity, transferring groups other than amino-acyl groups"/>
    <property type="evidence" value="ECO:0007669"/>
    <property type="project" value="InterPro"/>
</dbReference>
<dbReference type="PANTHER" id="PTHR37312:SF1">
    <property type="entry name" value="MEMBRANE-BOUND ACYLTRANSFERASE YKRP-RELATED"/>
    <property type="match status" value="1"/>
</dbReference>
<proteinExistence type="predicted"/>
<evidence type="ECO:0000259" key="3">
    <source>
        <dbReference type="Pfam" id="PF01757"/>
    </source>
</evidence>
<keyword evidence="2" id="KW-0812">Transmembrane</keyword>
<reference evidence="4" key="1">
    <citation type="submission" date="2021-01" db="EMBL/GenBank/DDBJ databases">
        <authorList>
            <person name="Corre E."/>
            <person name="Pelletier E."/>
            <person name="Niang G."/>
            <person name="Scheremetjew M."/>
            <person name="Finn R."/>
            <person name="Kale V."/>
            <person name="Holt S."/>
            <person name="Cochrane G."/>
            <person name="Meng A."/>
            <person name="Brown T."/>
            <person name="Cohen L."/>
        </authorList>
    </citation>
    <scope>NUCLEOTIDE SEQUENCE</scope>
    <source>
        <strain evidence="4">Clade-D-RCC2572</strain>
    </source>
</reference>
<evidence type="ECO:0000256" key="1">
    <source>
        <dbReference type="SAM" id="MobiDB-lite"/>
    </source>
</evidence>
<evidence type="ECO:0000313" key="4">
    <source>
        <dbReference type="EMBL" id="CAD8585960.1"/>
    </source>
</evidence>
<organism evidence="4">
    <name type="scientific">Ostreococcus mediterraneus</name>
    <dbReference type="NCBI Taxonomy" id="1486918"/>
    <lineage>
        <taxon>Eukaryota</taxon>
        <taxon>Viridiplantae</taxon>
        <taxon>Chlorophyta</taxon>
        <taxon>Mamiellophyceae</taxon>
        <taxon>Mamiellales</taxon>
        <taxon>Bathycoccaceae</taxon>
        <taxon>Ostreococcus</taxon>
    </lineage>
</organism>
<feature type="transmembrane region" description="Helical" evidence="2">
    <location>
        <begin position="150"/>
        <end position="168"/>
    </location>
</feature>
<feature type="transmembrane region" description="Helical" evidence="2">
    <location>
        <begin position="323"/>
        <end position="341"/>
    </location>
</feature>
<feature type="transmembrane region" description="Helical" evidence="2">
    <location>
        <begin position="174"/>
        <end position="193"/>
    </location>
</feature>
<accession>A0A6U0BC20</accession>
<sequence>MSSPSAPGALRGGDVTSSTSTSLYPERPGESRAFEAETVTSFPTKSTESRDAYLDNAKYWLILIVVWNHSLQDFLRGVDRYELREWCGGDSVNVLTHQHARTVYLALNAIGMPLFTAISGYCSRGWLRAAREDEASAAHLLSRVRGASSSLIGTFVGWQLFYMAILYYDVTPAQFWAPIGITWYLLALFMWRTSILVLGGLRDRYILASSLFMGLFVGFTDTATTANGMTFFDLQRIFAFSPYFFFGLLVVKPKYLEQLHDTPYSRRAPPGFITLVVTYVLLYIGMYGTGTKCFDEAQRFIWTIEPYGTSEIYSPFLGCLYRIALYAATCVVGAAFMAIIPSESQMYTALGQRTLYCYLLHILLLRGYDKLMRWTWNDAPLSFRIVASGLWLPLIVSHLTLSPYMNVFKCVVEPDFSSLWRSSRTKSVL</sequence>
<feature type="transmembrane region" description="Helical" evidence="2">
    <location>
        <begin position="381"/>
        <end position="401"/>
    </location>
</feature>
<evidence type="ECO:0000256" key="2">
    <source>
        <dbReference type="SAM" id="Phobius"/>
    </source>
</evidence>
<dbReference type="InterPro" id="IPR002656">
    <property type="entry name" value="Acyl_transf_3_dom"/>
</dbReference>
<protein>
    <recommendedName>
        <fullName evidence="3">Acyltransferase 3 domain-containing protein</fullName>
    </recommendedName>
</protein>
<name>A0A6U0BC20_9CHLO</name>
<gene>
    <name evidence="4" type="ORF">OMED0929_LOCUS5703</name>
</gene>
<dbReference type="Pfam" id="PF01757">
    <property type="entry name" value="Acyl_transf_3"/>
    <property type="match status" value="1"/>
</dbReference>
<feature type="domain" description="Acyltransferase 3" evidence="3">
    <location>
        <begin position="52"/>
        <end position="390"/>
    </location>
</feature>
<keyword evidence="2" id="KW-1133">Transmembrane helix</keyword>
<keyword evidence="2" id="KW-0472">Membrane</keyword>
<dbReference type="PANTHER" id="PTHR37312">
    <property type="entry name" value="MEMBRANE-BOUND ACYLTRANSFERASE YKRP-RELATED"/>
    <property type="match status" value="1"/>
</dbReference>
<dbReference type="AlphaFoldDB" id="A0A6U0BC20"/>
<feature type="region of interest" description="Disordered" evidence="1">
    <location>
        <begin position="1"/>
        <end position="40"/>
    </location>
</feature>
<feature type="transmembrane region" description="Helical" evidence="2">
    <location>
        <begin position="205"/>
        <end position="222"/>
    </location>
</feature>
<dbReference type="InterPro" id="IPR052734">
    <property type="entry name" value="Nod_factor_acetyltransferase"/>
</dbReference>
<feature type="transmembrane region" description="Helical" evidence="2">
    <location>
        <begin position="234"/>
        <end position="251"/>
    </location>
</feature>